<evidence type="ECO:0000256" key="1">
    <source>
        <dbReference type="SAM" id="Phobius"/>
    </source>
</evidence>
<evidence type="ECO:0000313" key="3">
    <source>
        <dbReference type="Proteomes" id="UP000016649"/>
    </source>
</evidence>
<accession>A0ABN0P187</accession>
<sequence length="40" mass="4616">MIVAAVHNIQKYKKNVNTFFVFVAVFCNILQTLRKGCGLW</sequence>
<reference evidence="2 3" key="1">
    <citation type="submission" date="2013-08" db="EMBL/GenBank/DDBJ databases">
        <authorList>
            <person name="Weinstock G."/>
            <person name="Sodergren E."/>
            <person name="Wylie T."/>
            <person name="Fulton L."/>
            <person name="Fulton R."/>
            <person name="Fronick C."/>
            <person name="O'Laughlin M."/>
            <person name="Godfrey J."/>
            <person name="Miner T."/>
            <person name="Herter B."/>
            <person name="Appelbaum E."/>
            <person name="Cordes M."/>
            <person name="Lek S."/>
            <person name="Wollam A."/>
            <person name="Pepin K.H."/>
            <person name="Palsikar V.B."/>
            <person name="Mitreva M."/>
            <person name="Wilson R.K."/>
        </authorList>
    </citation>
    <scope>NUCLEOTIDE SEQUENCE [LARGE SCALE GENOMIC DNA]</scope>
    <source>
        <strain evidence="2 3">ATCC 700332</strain>
    </source>
</reference>
<keyword evidence="3" id="KW-1185">Reference proteome</keyword>
<keyword evidence="1" id="KW-0472">Membrane</keyword>
<evidence type="ECO:0000313" key="2">
    <source>
        <dbReference type="EMBL" id="ERJ94178.1"/>
    </source>
</evidence>
<organism evidence="2 3">
    <name type="scientific">Treponema lecithinolyticum ATCC 700332</name>
    <dbReference type="NCBI Taxonomy" id="1321815"/>
    <lineage>
        <taxon>Bacteria</taxon>
        <taxon>Pseudomonadati</taxon>
        <taxon>Spirochaetota</taxon>
        <taxon>Spirochaetia</taxon>
        <taxon>Spirochaetales</taxon>
        <taxon>Treponemataceae</taxon>
        <taxon>Treponema</taxon>
    </lineage>
</organism>
<feature type="transmembrane region" description="Helical" evidence="1">
    <location>
        <begin position="16"/>
        <end position="33"/>
    </location>
</feature>
<dbReference type="Proteomes" id="UP000016649">
    <property type="component" value="Unassembled WGS sequence"/>
</dbReference>
<keyword evidence="1" id="KW-1133">Transmembrane helix</keyword>
<gene>
    <name evidence="2" type="ORF">HMPREF9193_00147</name>
</gene>
<proteinExistence type="predicted"/>
<comment type="caution">
    <text evidence="2">The sequence shown here is derived from an EMBL/GenBank/DDBJ whole genome shotgun (WGS) entry which is preliminary data.</text>
</comment>
<name>A0ABN0P187_TRELE</name>
<dbReference type="EMBL" id="AWVH01000005">
    <property type="protein sequence ID" value="ERJ94178.1"/>
    <property type="molecule type" value="Genomic_DNA"/>
</dbReference>
<protein>
    <submittedName>
        <fullName evidence="2">Uncharacterized protein</fullName>
    </submittedName>
</protein>
<keyword evidence="1" id="KW-0812">Transmembrane</keyword>